<sequence length="32" mass="3963">MFSNATWEELRNENMKVFLLFCFVPKIHTFIR</sequence>
<proteinExistence type="predicted"/>
<accession>A0A0E9UM91</accession>
<dbReference type="AlphaFoldDB" id="A0A0E9UM91"/>
<reference evidence="1" key="1">
    <citation type="submission" date="2014-11" db="EMBL/GenBank/DDBJ databases">
        <authorList>
            <person name="Amaro Gonzalez C."/>
        </authorList>
    </citation>
    <scope>NUCLEOTIDE SEQUENCE</scope>
</reference>
<evidence type="ECO:0000313" key="1">
    <source>
        <dbReference type="EMBL" id="JAH66907.1"/>
    </source>
</evidence>
<reference evidence="1" key="2">
    <citation type="journal article" date="2015" name="Fish Shellfish Immunol.">
        <title>Early steps in the European eel (Anguilla anguilla)-Vibrio vulnificus interaction in the gills: Role of the RtxA13 toxin.</title>
        <authorList>
            <person name="Callol A."/>
            <person name="Pajuelo D."/>
            <person name="Ebbesson L."/>
            <person name="Teles M."/>
            <person name="MacKenzie S."/>
            <person name="Amaro C."/>
        </authorList>
    </citation>
    <scope>NUCLEOTIDE SEQUENCE</scope>
</reference>
<name>A0A0E9UM91_ANGAN</name>
<dbReference type="EMBL" id="GBXM01041670">
    <property type="protein sequence ID" value="JAH66907.1"/>
    <property type="molecule type" value="Transcribed_RNA"/>
</dbReference>
<organism evidence="1">
    <name type="scientific">Anguilla anguilla</name>
    <name type="common">European freshwater eel</name>
    <name type="synonym">Muraena anguilla</name>
    <dbReference type="NCBI Taxonomy" id="7936"/>
    <lineage>
        <taxon>Eukaryota</taxon>
        <taxon>Metazoa</taxon>
        <taxon>Chordata</taxon>
        <taxon>Craniata</taxon>
        <taxon>Vertebrata</taxon>
        <taxon>Euteleostomi</taxon>
        <taxon>Actinopterygii</taxon>
        <taxon>Neopterygii</taxon>
        <taxon>Teleostei</taxon>
        <taxon>Anguilliformes</taxon>
        <taxon>Anguillidae</taxon>
        <taxon>Anguilla</taxon>
    </lineage>
</organism>
<protein>
    <submittedName>
        <fullName evidence="1">Uncharacterized protein</fullName>
    </submittedName>
</protein>